<keyword evidence="4" id="KW-0413">Isomerase</keyword>
<dbReference type="GO" id="GO:0004364">
    <property type="term" value="F:glutathione transferase activity"/>
    <property type="evidence" value="ECO:0007669"/>
    <property type="project" value="TreeGrafter"/>
</dbReference>
<accession>A0A6M9Q149</accession>
<dbReference type="NCBIfam" id="TIGR01262">
    <property type="entry name" value="maiA"/>
    <property type="match status" value="1"/>
</dbReference>
<dbReference type="GO" id="GO:0006749">
    <property type="term" value="P:glutathione metabolic process"/>
    <property type="evidence" value="ECO:0007669"/>
    <property type="project" value="TreeGrafter"/>
</dbReference>
<protein>
    <submittedName>
        <fullName evidence="4">Maleylacetoacetate isomerase</fullName>
    </submittedName>
</protein>
<dbReference type="InterPro" id="IPR036249">
    <property type="entry name" value="Thioredoxin-like_sf"/>
</dbReference>
<dbReference type="InterPro" id="IPR005955">
    <property type="entry name" value="GST_Zeta"/>
</dbReference>
<dbReference type="PANTHER" id="PTHR42673">
    <property type="entry name" value="MALEYLACETOACETATE ISOMERASE"/>
    <property type="match status" value="1"/>
</dbReference>
<feature type="domain" description="GST C-terminal" evidence="3">
    <location>
        <begin position="95"/>
        <end position="223"/>
    </location>
</feature>
<evidence type="ECO:0000259" key="2">
    <source>
        <dbReference type="PROSITE" id="PS50404"/>
    </source>
</evidence>
<feature type="domain" description="GST N-terminal" evidence="2">
    <location>
        <begin position="7"/>
        <end position="90"/>
    </location>
</feature>
<dbReference type="CDD" id="cd03191">
    <property type="entry name" value="GST_C_Zeta"/>
    <property type="match status" value="1"/>
</dbReference>
<dbReference type="InterPro" id="IPR004045">
    <property type="entry name" value="Glutathione_S-Trfase_N"/>
</dbReference>
<dbReference type="KEGG" id="ptrp:DCO17_09200"/>
<dbReference type="InterPro" id="IPR040079">
    <property type="entry name" value="Glutathione_S-Trfase"/>
</dbReference>
<evidence type="ECO:0000259" key="3">
    <source>
        <dbReference type="PROSITE" id="PS50405"/>
    </source>
</evidence>
<dbReference type="Pfam" id="PF13417">
    <property type="entry name" value="GST_N_3"/>
    <property type="match status" value="1"/>
</dbReference>
<proteinExistence type="inferred from homology"/>
<dbReference type="RefSeq" id="WP_173956431.1">
    <property type="nucleotide sequence ID" value="NZ_CP028942.1"/>
</dbReference>
<dbReference type="SFLD" id="SFLDG00358">
    <property type="entry name" value="Main_(cytGST)"/>
    <property type="match status" value="1"/>
</dbReference>
<dbReference type="GO" id="GO:0006559">
    <property type="term" value="P:L-phenylalanine catabolic process"/>
    <property type="evidence" value="ECO:0007669"/>
    <property type="project" value="TreeGrafter"/>
</dbReference>
<dbReference type="GO" id="GO:0005737">
    <property type="term" value="C:cytoplasm"/>
    <property type="evidence" value="ECO:0007669"/>
    <property type="project" value="InterPro"/>
</dbReference>
<dbReference type="Proteomes" id="UP000503312">
    <property type="component" value="Chromosome"/>
</dbReference>
<dbReference type="SUPFAM" id="SSF52833">
    <property type="entry name" value="Thioredoxin-like"/>
    <property type="match status" value="1"/>
</dbReference>
<comment type="similarity">
    <text evidence="1">Belongs to the GST superfamily. Zeta family.</text>
</comment>
<dbReference type="InterPro" id="IPR034333">
    <property type="entry name" value="GST_Zeta_N"/>
</dbReference>
<evidence type="ECO:0000313" key="4">
    <source>
        <dbReference type="EMBL" id="QKM65398.1"/>
    </source>
</evidence>
<dbReference type="Gene3D" id="3.40.30.10">
    <property type="entry name" value="Glutaredoxin"/>
    <property type="match status" value="1"/>
</dbReference>
<keyword evidence="5" id="KW-1185">Reference proteome</keyword>
<dbReference type="CDD" id="cd03042">
    <property type="entry name" value="GST_N_Zeta"/>
    <property type="match status" value="1"/>
</dbReference>
<dbReference type="InterPro" id="IPR034330">
    <property type="entry name" value="GST_Zeta_C"/>
</dbReference>
<dbReference type="InterPro" id="IPR010987">
    <property type="entry name" value="Glutathione-S-Trfase_C-like"/>
</dbReference>
<dbReference type="EMBL" id="CP028942">
    <property type="protein sequence ID" value="QKM65398.1"/>
    <property type="molecule type" value="Genomic_DNA"/>
</dbReference>
<dbReference type="PROSITE" id="PS50405">
    <property type="entry name" value="GST_CTER"/>
    <property type="match status" value="1"/>
</dbReference>
<sequence length="232" mass="26043">MITKSNSKPRLYSFWRSSAAFRARIALNLKGISYDIIPVHLTKNGGAQFDPEYSEKNPTHLVPLFEDDLANIHQSLAIIEYLEETHPSPPLLPSSPGDRAWVRSLAMDIASDIHPINNVRVLRYLLKNLGCSIESKDIWYQHWVQLGLNSLEKQLSIDSRVGLFAYGDQPGLVEICLVPQLFNALNSGMDLSPYPTLVKILHECLKLPAFIDASWEKQIDAEGSNPSIPPQK</sequence>
<organism evidence="4 5">
    <name type="scientific">Polynucleobacter tropicus</name>
    <dbReference type="NCBI Taxonomy" id="1743174"/>
    <lineage>
        <taxon>Bacteria</taxon>
        <taxon>Pseudomonadati</taxon>
        <taxon>Pseudomonadota</taxon>
        <taxon>Betaproteobacteria</taxon>
        <taxon>Burkholderiales</taxon>
        <taxon>Burkholderiaceae</taxon>
        <taxon>Polynucleobacter</taxon>
    </lineage>
</organism>
<name>A0A6M9Q149_9BURK</name>
<reference evidence="4 5" key="1">
    <citation type="submission" date="2018-04" db="EMBL/GenBank/DDBJ databases">
        <title>Polynucleobacter sp. UH21B genome.</title>
        <authorList>
            <person name="Hahn M.W."/>
        </authorList>
    </citation>
    <scope>NUCLEOTIDE SEQUENCE [LARGE SCALE GENOMIC DNA]</scope>
    <source>
        <strain evidence="4 5">MWH-UH21B</strain>
    </source>
</reference>
<dbReference type="GO" id="GO:0016034">
    <property type="term" value="F:maleylacetoacetate isomerase activity"/>
    <property type="evidence" value="ECO:0007669"/>
    <property type="project" value="TreeGrafter"/>
</dbReference>
<dbReference type="InterPro" id="IPR036282">
    <property type="entry name" value="Glutathione-S-Trfase_C_sf"/>
</dbReference>
<dbReference type="PROSITE" id="PS50404">
    <property type="entry name" value="GST_NTER"/>
    <property type="match status" value="1"/>
</dbReference>
<evidence type="ECO:0000256" key="1">
    <source>
        <dbReference type="ARBA" id="ARBA00010007"/>
    </source>
</evidence>
<gene>
    <name evidence="4" type="primary">maiA</name>
    <name evidence="4" type="ORF">DCO17_09200</name>
</gene>
<dbReference type="AlphaFoldDB" id="A0A6M9Q149"/>
<dbReference type="PANTHER" id="PTHR42673:SF21">
    <property type="entry name" value="GLUTATHIONE S-TRANSFERASE YFCF"/>
    <property type="match status" value="1"/>
</dbReference>
<evidence type="ECO:0000313" key="5">
    <source>
        <dbReference type="Proteomes" id="UP000503312"/>
    </source>
</evidence>
<dbReference type="SFLD" id="SFLDS00019">
    <property type="entry name" value="Glutathione_Transferase_(cytos"/>
    <property type="match status" value="1"/>
</dbReference>
<dbReference type="SUPFAM" id="SSF47616">
    <property type="entry name" value="GST C-terminal domain-like"/>
    <property type="match status" value="1"/>
</dbReference>
<dbReference type="Gene3D" id="1.20.1050.10">
    <property type="match status" value="1"/>
</dbReference>